<dbReference type="PROSITE" id="PS50206">
    <property type="entry name" value="RHODANESE_3"/>
    <property type="match status" value="1"/>
</dbReference>
<dbReference type="CDD" id="cd00158">
    <property type="entry name" value="RHOD"/>
    <property type="match status" value="1"/>
</dbReference>
<dbReference type="OrthoDB" id="9791096at2"/>
<dbReference type="GO" id="GO:0004792">
    <property type="term" value="F:thiosulfate-cyanide sulfurtransferase activity"/>
    <property type="evidence" value="ECO:0007669"/>
    <property type="project" value="InterPro"/>
</dbReference>
<proteinExistence type="predicted"/>
<evidence type="ECO:0000313" key="1">
    <source>
        <dbReference type="EMBL" id="ATG74219.1"/>
    </source>
</evidence>
<protein>
    <submittedName>
        <fullName evidence="1">Phage-shock protein</fullName>
    </submittedName>
</protein>
<dbReference type="SUPFAM" id="SSF52821">
    <property type="entry name" value="Rhodanese/Cell cycle control phosphatase"/>
    <property type="match status" value="1"/>
</dbReference>
<evidence type="ECO:0000313" key="2">
    <source>
        <dbReference type="Proteomes" id="UP000217763"/>
    </source>
</evidence>
<dbReference type="InterPro" id="IPR001763">
    <property type="entry name" value="Rhodanese-like_dom"/>
</dbReference>
<dbReference type="InterPro" id="IPR050229">
    <property type="entry name" value="GlpE_sulfurtransferase"/>
</dbReference>
<dbReference type="Gene3D" id="3.40.250.10">
    <property type="entry name" value="Rhodanese-like domain"/>
    <property type="match status" value="1"/>
</dbReference>
<gene>
    <name evidence="1" type="ORF">AN401_10420</name>
</gene>
<accession>A0A231MZC8</accession>
<dbReference type="KEGG" id="zdf:AN401_10420"/>
<dbReference type="InterPro" id="IPR036873">
    <property type="entry name" value="Rhodanese-like_dom_sf"/>
</dbReference>
<dbReference type="EMBL" id="CP012621">
    <property type="protein sequence ID" value="ATG74219.1"/>
    <property type="molecule type" value="Genomic_DNA"/>
</dbReference>
<dbReference type="InterPro" id="IPR001307">
    <property type="entry name" value="Thiosulphate_STrfase_CS"/>
</dbReference>
<dbReference type="Pfam" id="PF00581">
    <property type="entry name" value="Rhodanese"/>
    <property type="match status" value="1"/>
</dbReference>
<dbReference type="PROSITE" id="PS00380">
    <property type="entry name" value="RHODANESE_1"/>
    <property type="match status" value="1"/>
</dbReference>
<reference evidence="2" key="1">
    <citation type="submission" date="2015-09" db="EMBL/GenBank/DDBJ databases">
        <authorList>
            <person name="Shao Z."/>
            <person name="Wang L."/>
        </authorList>
    </citation>
    <scope>NUCLEOTIDE SEQUENCE [LARGE SCALE GENOMIC DNA]</scope>
    <source>
        <strain evidence="2">F13-1</strain>
    </source>
</reference>
<dbReference type="Proteomes" id="UP000217763">
    <property type="component" value="Chromosome"/>
</dbReference>
<dbReference type="SMART" id="SM00450">
    <property type="entry name" value="RHOD"/>
    <property type="match status" value="1"/>
</dbReference>
<sequence>MKNWMTALLLCLSPLAWATEPVWIDVRSAEEYQQEHLPGAVHIPHTRIARGVTERYPDRDTPINLYCRSGRRSQLALEALQTLGYRQVVDHGALENLKAGGLSTQDLNLDTVSFEQ</sequence>
<keyword evidence="2" id="KW-1185">Reference proteome</keyword>
<dbReference type="PANTHER" id="PTHR43031:SF18">
    <property type="entry name" value="RHODANESE-RELATED SULFURTRANSFERASES"/>
    <property type="match status" value="1"/>
</dbReference>
<name>A0A231MZC8_9GAMM</name>
<organism evidence="1 2">
    <name type="scientific">Zobellella denitrificans</name>
    <dbReference type="NCBI Taxonomy" id="347534"/>
    <lineage>
        <taxon>Bacteria</taxon>
        <taxon>Pseudomonadati</taxon>
        <taxon>Pseudomonadota</taxon>
        <taxon>Gammaproteobacteria</taxon>
        <taxon>Aeromonadales</taxon>
        <taxon>Aeromonadaceae</taxon>
        <taxon>Zobellella</taxon>
    </lineage>
</organism>
<dbReference type="RefSeq" id="WP_094040011.1">
    <property type="nucleotide sequence ID" value="NZ_CP012621.1"/>
</dbReference>
<dbReference type="PANTHER" id="PTHR43031">
    <property type="entry name" value="FAD-DEPENDENT OXIDOREDUCTASE"/>
    <property type="match status" value="1"/>
</dbReference>
<dbReference type="AlphaFoldDB" id="A0A231MZC8"/>